<dbReference type="InterPro" id="IPR009056">
    <property type="entry name" value="Cyt_c-like_dom"/>
</dbReference>
<evidence type="ECO:0000313" key="7">
    <source>
        <dbReference type="EMBL" id="HAE27222.1"/>
    </source>
</evidence>
<protein>
    <recommendedName>
        <fullName evidence="6">Cytochrome c domain-containing protein</fullName>
    </recommendedName>
</protein>
<proteinExistence type="predicted"/>
<keyword evidence="3 4" id="KW-0408">Iron</keyword>
<dbReference type="GO" id="GO:0046872">
    <property type="term" value="F:metal ion binding"/>
    <property type="evidence" value="ECO:0007669"/>
    <property type="project" value="UniProtKB-KW"/>
</dbReference>
<sequence length="114" mass="11764">MSRLPAALTMIALLTPLLLGACSSTQTETAKSDLNPATDISTAAVLSLACSGCHGATNGAITSLDSRSAAELRGALLRYRSDEDGGSVMHRMMKGYSEPDIEAISAYLAGDVSE</sequence>
<evidence type="ECO:0000256" key="3">
    <source>
        <dbReference type="ARBA" id="ARBA00023004"/>
    </source>
</evidence>
<keyword evidence="1 4" id="KW-0349">Heme</keyword>
<dbReference type="Proteomes" id="UP000259610">
    <property type="component" value="Unassembled WGS sequence"/>
</dbReference>
<accession>A0A3B9GXQ6</accession>
<evidence type="ECO:0000259" key="6">
    <source>
        <dbReference type="PROSITE" id="PS51007"/>
    </source>
</evidence>
<evidence type="ECO:0000256" key="1">
    <source>
        <dbReference type="ARBA" id="ARBA00022617"/>
    </source>
</evidence>
<keyword evidence="2 4" id="KW-0479">Metal-binding</keyword>
<dbReference type="PROSITE" id="PS51007">
    <property type="entry name" value="CYTC"/>
    <property type="match status" value="1"/>
</dbReference>
<dbReference type="SUPFAM" id="SSF46626">
    <property type="entry name" value="Cytochrome c"/>
    <property type="match status" value="1"/>
</dbReference>
<reference evidence="7 8" key="1">
    <citation type="journal article" date="2018" name="Nat. Biotechnol.">
        <title>A standardized bacterial taxonomy based on genome phylogeny substantially revises the tree of life.</title>
        <authorList>
            <person name="Parks D.H."/>
            <person name="Chuvochina M."/>
            <person name="Waite D.W."/>
            <person name="Rinke C."/>
            <person name="Skarshewski A."/>
            <person name="Chaumeil P.A."/>
            <person name="Hugenholtz P."/>
        </authorList>
    </citation>
    <scope>NUCLEOTIDE SEQUENCE [LARGE SCALE GENOMIC DNA]</scope>
    <source>
        <strain evidence="7">UBA8733</strain>
    </source>
</reference>
<feature type="domain" description="Cytochrome c" evidence="6">
    <location>
        <begin position="32"/>
        <end position="112"/>
    </location>
</feature>
<comment type="caution">
    <text evidence="7">The sequence shown here is derived from an EMBL/GenBank/DDBJ whole genome shotgun (WGS) entry which is preliminary data.</text>
</comment>
<dbReference type="PROSITE" id="PS51257">
    <property type="entry name" value="PROKAR_LIPOPROTEIN"/>
    <property type="match status" value="1"/>
</dbReference>
<dbReference type="InterPro" id="IPR036909">
    <property type="entry name" value="Cyt_c-like_dom_sf"/>
</dbReference>
<feature type="signal peptide" evidence="5">
    <location>
        <begin position="1"/>
        <end position="21"/>
    </location>
</feature>
<evidence type="ECO:0000256" key="2">
    <source>
        <dbReference type="ARBA" id="ARBA00022723"/>
    </source>
</evidence>
<evidence type="ECO:0000256" key="5">
    <source>
        <dbReference type="SAM" id="SignalP"/>
    </source>
</evidence>
<gene>
    <name evidence="7" type="ORF">DCG58_08690</name>
</gene>
<evidence type="ECO:0000313" key="8">
    <source>
        <dbReference type="Proteomes" id="UP000259610"/>
    </source>
</evidence>
<dbReference type="RefSeq" id="WP_272988283.1">
    <property type="nucleotide sequence ID" value="NZ_CAJWRG010000079.1"/>
</dbReference>
<dbReference type="GO" id="GO:0009055">
    <property type="term" value="F:electron transfer activity"/>
    <property type="evidence" value="ECO:0007669"/>
    <property type="project" value="InterPro"/>
</dbReference>
<dbReference type="Gene3D" id="1.10.760.10">
    <property type="entry name" value="Cytochrome c-like domain"/>
    <property type="match status" value="1"/>
</dbReference>
<dbReference type="AlphaFoldDB" id="A0A3B9GXQ6"/>
<dbReference type="GO" id="GO:0020037">
    <property type="term" value="F:heme binding"/>
    <property type="evidence" value="ECO:0007669"/>
    <property type="project" value="InterPro"/>
</dbReference>
<organism evidence="7 8">
    <name type="scientific">Hyphomonas adhaerens</name>
    <dbReference type="NCBI Taxonomy" id="81029"/>
    <lineage>
        <taxon>Bacteria</taxon>
        <taxon>Pseudomonadati</taxon>
        <taxon>Pseudomonadota</taxon>
        <taxon>Alphaproteobacteria</taxon>
        <taxon>Hyphomonadales</taxon>
        <taxon>Hyphomonadaceae</taxon>
        <taxon>Hyphomonas</taxon>
    </lineage>
</organism>
<feature type="chain" id="PRO_5017791421" description="Cytochrome c domain-containing protein" evidence="5">
    <location>
        <begin position="22"/>
        <end position="114"/>
    </location>
</feature>
<name>A0A3B9GXQ6_9PROT</name>
<evidence type="ECO:0000256" key="4">
    <source>
        <dbReference type="PROSITE-ProRule" id="PRU00433"/>
    </source>
</evidence>
<dbReference type="EMBL" id="DMAN01000191">
    <property type="protein sequence ID" value="HAE27222.1"/>
    <property type="molecule type" value="Genomic_DNA"/>
</dbReference>
<keyword evidence="5" id="KW-0732">Signal</keyword>